<dbReference type="InterPro" id="IPR005358">
    <property type="entry name" value="Puta_zinc/iron-chelating_dom"/>
</dbReference>
<protein>
    <recommendedName>
        <fullName evidence="2">YkgJ family cysteine cluster protein</fullName>
    </recommendedName>
</protein>
<evidence type="ECO:0008006" key="2">
    <source>
        <dbReference type="Google" id="ProtNLM"/>
    </source>
</evidence>
<dbReference type="Pfam" id="PF03692">
    <property type="entry name" value="CxxCxxCC"/>
    <property type="match status" value="1"/>
</dbReference>
<dbReference type="AlphaFoldDB" id="X1TP46"/>
<accession>X1TP46</accession>
<gene>
    <name evidence="1" type="ORF">S12H4_46999</name>
</gene>
<reference evidence="1" key="1">
    <citation type="journal article" date="2014" name="Front. Microbiol.">
        <title>High frequency of phylogenetically diverse reductive dehalogenase-homologous genes in deep subseafloor sedimentary metagenomes.</title>
        <authorList>
            <person name="Kawai M."/>
            <person name="Futagami T."/>
            <person name="Toyoda A."/>
            <person name="Takaki Y."/>
            <person name="Nishi S."/>
            <person name="Hori S."/>
            <person name="Arai W."/>
            <person name="Tsubouchi T."/>
            <person name="Morono Y."/>
            <person name="Uchiyama I."/>
            <person name="Ito T."/>
            <person name="Fujiyama A."/>
            <person name="Inagaki F."/>
            <person name="Takami H."/>
        </authorList>
    </citation>
    <scope>NUCLEOTIDE SEQUENCE</scope>
    <source>
        <strain evidence="1">Expedition CK06-06</strain>
    </source>
</reference>
<name>X1TP46_9ZZZZ</name>
<sequence length="96" mass="11595">MNKCKKCGKCCNPIKLREEITSDLIPISAPKGWMQKHWHFLKKEDNTYFYYCDFYDKKTHLCKIHKTKPDICKDYPYMKEYPDAFSNIPFLQNFAK</sequence>
<evidence type="ECO:0000313" key="1">
    <source>
        <dbReference type="EMBL" id="GAJ07004.1"/>
    </source>
</evidence>
<comment type="caution">
    <text evidence="1">The sequence shown here is derived from an EMBL/GenBank/DDBJ whole genome shotgun (WGS) entry which is preliminary data.</text>
</comment>
<organism evidence="1">
    <name type="scientific">marine sediment metagenome</name>
    <dbReference type="NCBI Taxonomy" id="412755"/>
    <lineage>
        <taxon>unclassified sequences</taxon>
        <taxon>metagenomes</taxon>
        <taxon>ecological metagenomes</taxon>
    </lineage>
</organism>
<dbReference type="EMBL" id="BARW01029211">
    <property type="protein sequence ID" value="GAJ07004.1"/>
    <property type="molecule type" value="Genomic_DNA"/>
</dbReference>
<proteinExistence type="predicted"/>